<dbReference type="Gene3D" id="3.60.130.30">
    <property type="match status" value="1"/>
</dbReference>
<feature type="compositionally biased region" description="Polar residues" evidence="1">
    <location>
        <begin position="39"/>
        <end position="52"/>
    </location>
</feature>
<organism evidence="2 3">
    <name type="scientific">Favolaschia claudopus</name>
    <dbReference type="NCBI Taxonomy" id="2862362"/>
    <lineage>
        <taxon>Eukaryota</taxon>
        <taxon>Fungi</taxon>
        <taxon>Dikarya</taxon>
        <taxon>Basidiomycota</taxon>
        <taxon>Agaricomycotina</taxon>
        <taxon>Agaricomycetes</taxon>
        <taxon>Agaricomycetidae</taxon>
        <taxon>Agaricales</taxon>
        <taxon>Marasmiineae</taxon>
        <taxon>Mycenaceae</taxon>
        <taxon>Favolaschia</taxon>
    </lineage>
</organism>
<keyword evidence="3" id="KW-1185">Reference proteome</keyword>
<feature type="compositionally biased region" description="Acidic residues" evidence="1">
    <location>
        <begin position="10"/>
        <end position="30"/>
    </location>
</feature>
<feature type="compositionally biased region" description="Basic residues" evidence="1">
    <location>
        <begin position="92"/>
        <end position="102"/>
    </location>
</feature>
<reference evidence="2 3" key="1">
    <citation type="journal article" date="2024" name="J Genomics">
        <title>Draft genome sequencing and assembly of Favolaschia claudopus CIRM-BRFM 2984 isolated from oak limbs.</title>
        <authorList>
            <person name="Navarro D."/>
            <person name="Drula E."/>
            <person name="Chaduli D."/>
            <person name="Cazenave R."/>
            <person name="Ahrendt S."/>
            <person name="Wang J."/>
            <person name="Lipzen A."/>
            <person name="Daum C."/>
            <person name="Barry K."/>
            <person name="Grigoriev I.V."/>
            <person name="Favel A."/>
            <person name="Rosso M.N."/>
            <person name="Martin F."/>
        </authorList>
    </citation>
    <scope>NUCLEOTIDE SEQUENCE [LARGE SCALE GENOMIC DNA]</scope>
    <source>
        <strain evidence="2 3">CIRM-BRFM 2984</strain>
    </source>
</reference>
<name>A0AAW0B234_9AGAR</name>
<evidence type="ECO:0000313" key="2">
    <source>
        <dbReference type="EMBL" id="KAK7019978.1"/>
    </source>
</evidence>
<evidence type="ECO:0000313" key="3">
    <source>
        <dbReference type="Proteomes" id="UP001362999"/>
    </source>
</evidence>
<dbReference type="EMBL" id="JAWWNJ010000042">
    <property type="protein sequence ID" value="KAK7019978.1"/>
    <property type="molecule type" value="Genomic_DNA"/>
</dbReference>
<comment type="caution">
    <text evidence="2">The sequence shown here is derived from an EMBL/GenBank/DDBJ whole genome shotgun (WGS) entry which is preliminary data.</text>
</comment>
<feature type="region of interest" description="Disordered" evidence="1">
    <location>
        <begin position="1"/>
        <end position="102"/>
    </location>
</feature>
<feature type="compositionally biased region" description="Polar residues" evidence="1">
    <location>
        <begin position="78"/>
        <end position="89"/>
    </location>
</feature>
<gene>
    <name evidence="2" type="ORF">R3P38DRAFT_2782350</name>
</gene>
<accession>A0AAW0B234</accession>
<protein>
    <submittedName>
        <fullName evidence="2">Uncharacterized protein</fullName>
    </submittedName>
</protein>
<sequence length="486" mass="55001">MVRRHASGPQEEDDGASDNDDDFENSEITDVDPPFPDFNLTSSPSAVPQPRSTKPPRRTPLVQAARQRWDVKLDDSESPQPSAQKVQSLSKKERKQARLRGNRSVKRAALGEVLGAPKAPKVVALKRMRDSSPVPVSFSFSSHPGVASTGWMGVREPPVDFEPEQRVYSFDEARSLPGMRVYEWNETQGPLVDEDRYVIGVFAAHPRDADWDEEVAQKAAALMEEAGDGIYNRVFSGVYYGTRRAERKQRAKKIPPRGTYRAKAYGNSMGGGQPFPQPFYQDVVNTIVLVGLLAQAPFQRIAGFTNSVFKTYAPDLHRYYHSTMEKLHGWNTQLKRNFASHVSVFAAATLNFDLQTLTFPHLDYANLAWGWCSITSLGNFDPDKGGHLIMWDLKLIIRFPPGYTILIPSALIRHSNTSIQPHEKRFSFTQYTAAGIFRFVDNDFRSDVSVEASSMTDAERAERVEARKRRWIEGLQMYRRWDTHTQ</sequence>
<proteinExistence type="predicted"/>
<dbReference type="AlphaFoldDB" id="A0AAW0B234"/>
<evidence type="ECO:0000256" key="1">
    <source>
        <dbReference type="SAM" id="MobiDB-lite"/>
    </source>
</evidence>
<dbReference type="Proteomes" id="UP001362999">
    <property type="component" value="Unassembled WGS sequence"/>
</dbReference>